<keyword evidence="5" id="KW-0328">Glycosyltransferase</keyword>
<dbReference type="GO" id="GO:0005789">
    <property type="term" value="C:endoplasmic reticulum membrane"/>
    <property type="evidence" value="ECO:0007669"/>
    <property type="project" value="UniProtKB-SubCell"/>
</dbReference>
<evidence type="ECO:0000256" key="2">
    <source>
        <dbReference type="ARBA" id="ARBA00004922"/>
    </source>
</evidence>
<evidence type="ECO:0000259" key="16">
    <source>
        <dbReference type="Pfam" id="PF15924"/>
    </source>
</evidence>
<evidence type="ECO:0000256" key="6">
    <source>
        <dbReference type="ARBA" id="ARBA00022679"/>
    </source>
</evidence>
<feature type="domain" description="Glycosyl transferase family 1" evidence="15">
    <location>
        <begin position="93"/>
        <end position="209"/>
    </location>
</feature>
<evidence type="ECO:0000256" key="1">
    <source>
        <dbReference type="ARBA" id="ARBA00004389"/>
    </source>
</evidence>
<evidence type="ECO:0000313" key="17">
    <source>
        <dbReference type="EMBL" id="CAE6407162.1"/>
    </source>
</evidence>
<evidence type="ECO:0000256" key="5">
    <source>
        <dbReference type="ARBA" id="ARBA00022676"/>
    </source>
</evidence>
<keyword evidence="7 14" id="KW-0812">Transmembrane</keyword>
<evidence type="ECO:0000256" key="12">
    <source>
        <dbReference type="ARBA" id="ARBA00032515"/>
    </source>
</evidence>
<protein>
    <recommendedName>
        <fullName evidence="4">GDP-Man:Man(3)GlcNAc(2)-PP-Dol alpha-1,2-mannosyltransferase</fullName>
        <ecNumber evidence="3">2.4.1.131</ecNumber>
    </recommendedName>
    <alternativeName>
        <fullName evidence="11">Asparagine-linked glycosylation protein 11</fullName>
    </alternativeName>
    <alternativeName>
        <fullName evidence="12">Glycolipid 2-alpha-mannosyltransferase</fullName>
    </alternativeName>
</protein>
<dbReference type="EC" id="2.4.1.131" evidence="3"/>
<dbReference type="Proteomes" id="UP000663826">
    <property type="component" value="Unassembled WGS sequence"/>
</dbReference>
<accession>A0A8H3A8M4</accession>
<comment type="caution">
    <text evidence="17">The sequence shown here is derived from an EMBL/GenBank/DDBJ whole genome shotgun (WGS) entry which is preliminary data.</text>
</comment>
<proteinExistence type="predicted"/>
<dbReference type="EMBL" id="CAJMWQ010000961">
    <property type="protein sequence ID" value="CAE6407162.1"/>
    <property type="molecule type" value="Genomic_DNA"/>
</dbReference>
<evidence type="ECO:0000256" key="3">
    <source>
        <dbReference type="ARBA" id="ARBA00012645"/>
    </source>
</evidence>
<dbReference type="InterPro" id="IPR001296">
    <property type="entry name" value="Glyco_trans_1"/>
</dbReference>
<evidence type="ECO:0000256" key="4">
    <source>
        <dbReference type="ARBA" id="ARBA00022018"/>
    </source>
</evidence>
<evidence type="ECO:0000256" key="13">
    <source>
        <dbReference type="ARBA" id="ARBA00045065"/>
    </source>
</evidence>
<sequence length="284" mass="31546">MLARVKSRTAQYNNPSKTARSEFRTNSKLLYYNIFALAYSASLSLAQPIMVNSSWTKNHVEYLLSHSPIPSGNSKSLSIVYPPCDTQTMSSFSLEGRKKIIMSLAQFRPEKDHAKQILALAKLFETHPEYKEQGVRLVLIGSSRNAADEARVVALRSLVNELELDGSIEFIVNASYDVVLSWLAGASIGTNTMVDEHFGINVVEFMAAAITHGEPMDNFLHIGYHATDPTSFAEAFHQALSLPAPEALAMRKRARALAVERFSTEGFEKGWAQGWEFVVRSVKS</sequence>
<evidence type="ECO:0000256" key="10">
    <source>
        <dbReference type="ARBA" id="ARBA00023136"/>
    </source>
</evidence>
<evidence type="ECO:0000313" key="18">
    <source>
        <dbReference type="Proteomes" id="UP000663826"/>
    </source>
</evidence>
<dbReference type="InterPro" id="IPR038013">
    <property type="entry name" value="ALG11"/>
</dbReference>
<keyword evidence="6" id="KW-0808">Transferase</keyword>
<dbReference type="GO" id="GO:0006487">
    <property type="term" value="P:protein N-linked glycosylation"/>
    <property type="evidence" value="ECO:0007669"/>
    <property type="project" value="TreeGrafter"/>
</dbReference>
<dbReference type="GO" id="GO:0004377">
    <property type="term" value="F:GDP-Man:Man(3)GlcNAc(2)-PP-Dol alpha-1,2-mannosyltransferase activity"/>
    <property type="evidence" value="ECO:0007669"/>
    <property type="project" value="UniProtKB-EC"/>
</dbReference>
<dbReference type="Gene3D" id="3.40.50.2000">
    <property type="entry name" value="Glycogen Phosphorylase B"/>
    <property type="match status" value="1"/>
</dbReference>
<reference evidence="17" key="1">
    <citation type="submission" date="2021-01" db="EMBL/GenBank/DDBJ databases">
        <authorList>
            <person name="Kaushik A."/>
        </authorList>
    </citation>
    <scope>NUCLEOTIDE SEQUENCE</scope>
    <source>
        <strain evidence="17">AG1-1B</strain>
    </source>
</reference>
<comment type="subcellular location">
    <subcellularLocation>
        <location evidence="1">Endoplasmic reticulum membrane</location>
        <topology evidence="1">Single-pass membrane protein</topology>
    </subcellularLocation>
</comment>
<gene>
    <name evidence="17" type="ORF">RDB_LOCUS35178</name>
</gene>
<organism evidence="17 18">
    <name type="scientific">Rhizoctonia solani</name>
    <dbReference type="NCBI Taxonomy" id="456999"/>
    <lineage>
        <taxon>Eukaryota</taxon>
        <taxon>Fungi</taxon>
        <taxon>Dikarya</taxon>
        <taxon>Basidiomycota</taxon>
        <taxon>Agaricomycotina</taxon>
        <taxon>Agaricomycetes</taxon>
        <taxon>Cantharellales</taxon>
        <taxon>Ceratobasidiaceae</taxon>
        <taxon>Rhizoctonia</taxon>
    </lineage>
</organism>
<comment type="catalytic activity">
    <reaction evidence="13">
        <text>an alpha-D-Man-(1-&gt;3)-[alpha-D-Man-(1-&gt;6)]-beta-D-Man-(1-&gt;4)-beta-D-GlcNAc-(1-&gt;4)-alpha-D-GlcNAc-diphospho-di-trans,poly-cis-dolichol + 2 GDP-alpha-D-mannose = an alpha-D-Man-(1-&gt;2)-alpha-D-Man-(1-&gt;2)-alpha-D-Man-(1-&gt;3)-[alpha-D-Man-(1-&gt;6)]-beta-D-Man-(1-&gt;4)-beta-D-GlcNAc-(1-&gt;4)-alpha-D-GlcNAc-diphospho-di-trans,poly-cis-dolichol + 2 GDP + 2 H(+)</text>
        <dbReference type="Rhea" id="RHEA:29523"/>
        <dbReference type="Rhea" id="RHEA-COMP:19515"/>
        <dbReference type="Rhea" id="RHEA-COMP:19516"/>
        <dbReference type="ChEBI" id="CHEBI:15378"/>
        <dbReference type="ChEBI" id="CHEBI:57527"/>
        <dbReference type="ChEBI" id="CHEBI:58189"/>
        <dbReference type="ChEBI" id="CHEBI:132511"/>
        <dbReference type="ChEBI" id="CHEBI:132515"/>
        <dbReference type="EC" id="2.4.1.131"/>
    </reaction>
    <physiologicalReaction direction="left-to-right" evidence="13">
        <dbReference type="Rhea" id="RHEA:29524"/>
    </physiologicalReaction>
</comment>
<feature type="domain" description="ALG11 mannosyltransferase N-terminal" evidence="16">
    <location>
        <begin position="1"/>
        <end position="63"/>
    </location>
</feature>
<dbReference type="SUPFAM" id="SSF53756">
    <property type="entry name" value="UDP-Glycosyltransferase/glycogen phosphorylase"/>
    <property type="match status" value="1"/>
</dbReference>
<evidence type="ECO:0000259" key="15">
    <source>
        <dbReference type="Pfam" id="PF00534"/>
    </source>
</evidence>
<name>A0A8H3A8M4_9AGAM</name>
<evidence type="ECO:0000256" key="7">
    <source>
        <dbReference type="ARBA" id="ARBA00022692"/>
    </source>
</evidence>
<evidence type="ECO:0000256" key="8">
    <source>
        <dbReference type="ARBA" id="ARBA00022824"/>
    </source>
</evidence>
<feature type="transmembrane region" description="Helical" evidence="14">
    <location>
        <begin position="29"/>
        <end position="50"/>
    </location>
</feature>
<dbReference type="PANTHER" id="PTHR45919">
    <property type="entry name" value="GDP-MAN:MAN(3)GLCNAC(2)-PP-DOL ALPHA-1,2-MANNOSYLTRANSFERASE"/>
    <property type="match status" value="1"/>
</dbReference>
<evidence type="ECO:0000256" key="14">
    <source>
        <dbReference type="SAM" id="Phobius"/>
    </source>
</evidence>
<dbReference type="Pfam" id="PF00534">
    <property type="entry name" value="Glycos_transf_1"/>
    <property type="match status" value="1"/>
</dbReference>
<dbReference type="Pfam" id="PF15924">
    <property type="entry name" value="ALG11_N"/>
    <property type="match status" value="1"/>
</dbReference>
<dbReference type="InterPro" id="IPR031814">
    <property type="entry name" value="ALG11_N"/>
</dbReference>
<keyword evidence="10 14" id="KW-0472">Membrane</keyword>
<keyword evidence="8" id="KW-0256">Endoplasmic reticulum</keyword>
<evidence type="ECO:0000256" key="11">
    <source>
        <dbReference type="ARBA" id="ARBA00032060"/>
    </source>
</evidence>
<dbReference type="AlphaFoldDB" id="A0A8H3A8M4"/>
<comment type="pathway">
    <text evidence="2">Protein modification; protein glycosylation.</text>
</comment>
<dbReference type="PANTHER" id="PTHR45919:SF1">
    <property type="entry name" value="GDP-MAN:MAN(3)GLCNAC(2)-PP-DOL ALPHA-1,2-MANNOSYLTRANSFERASE"/>
    <property type="match status" value="1"/>
</dbReference>
<evidence type="ECO:0000256" key="9">
    <source>
        <dbReference type="ARBA" id="ARBA00022989"/>
    </source>
</evidence>
<keyword evidence="9 14" id="KW-1133">Transmembrane helix</keyword>